<dbReference type="SUPFAM" id="SSF47113">
    <property type="entry name" value="Histone-fold"/>
    <property type="match status" value="1"/>
</dbReference>
<evidence type="ECO:0000313" key="9">
    <source>
        <dbReference type="Proteomes" id="UP000732619"/>
    </source>
</evidence>
<reference evidence="8" key="1">
    <citation type="submission" date="2019-04" db="EMBL/GenBank/DDBJ databases">
        <title>Evolution of Biomass-Degrading Anaerobic Consortia Revealed by Metagenomics.</title>
        <authorList>
            <person name="Peng X."/>
        </authorList>
    </citation>
    <scope>NUCLEOTIDE SEQUENCE</scope>
    <source>
        <strain evidence="8">SIG14</strain>
    </source>
</reference>
<gene>
    <name evidence="8" type="ORF">E7Z75_04965</name>
</gene>
<proteinExistence type="inferred from homology"/>
<dbReference type="AlphaFoldDB" id="A0A8T3VWY6"/>
<protein>
    <submittedName>
        <fullName evidence="8">Histone family protein</fullName>
    </submittedName>
</protein>
<evidence type="ECO:0000256" key="5">
    <source>
        <dbReference type="ARBA" id="ARBA00022490"/>
    </source>
</evidence>
<dbReference type="Pfam" id="PF00808">
    <property type="entry name" value="CBFD_NFYB_HMF"/>
    <property type="match status" value="1"/>
</dbReference>
<dbReference type="InterPro" id="IPR009072">
    <property type="entry name" value="Histone-fold"/>
</dbReference>
<dbReference type="GO" id="GO:0046982">
    <property type="term" value="F:protein heterodimerization activity"/>
    <property type="evidence" value="ECO:0007669"/>
    <property type="project" value="InterPro"/>
</dbReference>
<evidence type="ECO:0000256" key="2">
    <source>
        <dbReference type="ARBA" id="ARBA00004496"/>
    </source>
</evidence>
<comment type="caution">
    <text evidence="8">The sequence shown here is derived from an EMBL/GenBank/DDBJ whole genome shotgun (WGS) entry which is preliminary data.</text>
</comment>
<dbReference type="InterPro" id="IPR003958">
    <property type="entry name" value="CBFA_NFYB_domain"/>
</dbReference>
<evidence type="ECO:0000256" key="3">
    <source>
        <dbReference type="ARBA" id="ARBA00008264"/>
    </source>
</evidence>
<comment type="similarity">
    <text evidence="3">Belongs to the archaeal histone HMF family.</text>
</comment>
<dbReference type="CDD" id="cd22909">
    <property type="entry name" value="HFD_archaea_histone-like"/>
    <property type="match status" value="1"/>
</dbReference>
<keyword evidence="4" id="KW-0158">Chromosome</keyword>
<name>A0A8T3VWY6_METOL</name>
<feature type="domain" description="Transcription factor CBF/NF-Y/archaeal histone" evidence="7">
    <location>
        <begin position="3"/>
        <end position="62"/>
    </location>
</feature>
<evidence type="ECO:0000313" key="8">
    <source>
        <dbReference type="EMBL" id="MBE6512476.1"/>
    </source>
</evidence>
<dbReference type="InterPro" id="IPR050004">
    <property type="entry name" value="HmfB-like"/>
</dbReference>
<comment type="subcellular location">
    <subcellularLocation>
        <location evidence="1">Chromosome</location>
    </subcellularLocation>
    <subcellularLocation>
        <location evidence="2">Cytoplasm</location>
    </subcellularLocation>
</comment>
<keyword evidence="5" id="KW-0963">Cytoplasm</keyword>
<dbReference type="NCBIfam" id="NF043032">
    <property type="entry name" value="archaea_histone"/>
    <property type="match status" value="1"/>
</dbReference>
<dbReference type="Gene3D" id="1.10.20.10">
    <property type="entry name" value="Histone, subunit A"/>
    <property type="match status" value="1"/>
</dbReference>
<sequence>MSEIPVAPVVRILKDAGAERISDDAKKAFADAVEASAEELAKKVIKAAAHAGRKTITVDDIKFICE</sequence>
<dbReference type="PANTHER" id="PTHR47828">
    <property type="entry name" value="ARCHAEAL HISTONE A"/>
    <property type="match status" value="1"/>
</dbReference>
<dbReference type="GO" id="GO:0005694">
    <property type="term" value="C:chromosome"/>
    <property type="evidence" value="ECO:0007669"/>
    <property type="project" value="UniProtKB-SubCell"/>
</dbReference>
<organism evidence="8 9">
    <name type="scientific">Methanobrevibacter olleyae</name>
    <dbReference type="NCBI Taxonomy" id="294671"/>
    <lineage>
        <taxon>Archaea</taxon>
        <taxon>Methanobacteriati</taxon>
        <taxon>Methanobacteriota</taxon>
        <taxon>Methanomada group</taxon>
        <taxon>Methanobacteria</taxon>
        <taxon>Methanobacteriales</taxon>
        <taxon>Methanobacteriaceae</taxon>
        <taxon>Methanobrevibacter</taxon>
    </lineage>
</organism>
<keyword evidence="6" id="KW-0238">DNA-binding</keyword>
<evidence type="ECO:0000256" key="4">
    <source>
        <dbReference type="ARBA" id="ARBA00022454"/>
    </source>
</evidence>
<evidence type="ECO:0000256" key="1">
    <source>
        <dbReference type="ARBA" id="ARBA00004286"/>
    </source>
</evidence>
<dbReference type="GO" id="GO:0005737">
    <property type="term" value="C:cytoplasm"/>
    <property type="evidence" value="ECO:0007669"/>
    <property type="project" value="UniProtKB-SubCell"/>
</dbReference>
<dbReference type="InterPro" id="IPR050947">
    <property type="entry name" value="Archaeal_histone_HMF"/>
</dbReference>
<accession>A0A8T3VWY6</accession>
<evidence type="ECO:0000256" key="6">
    <source>
        <dbReference type="ARBA" id="ARBA00023125"/>
    </source>
</evidence>
<dbReference type="EMBL" id="SUTG01000018">
    <property type="protein sequence ID" value="MBE6512476.1"/>
    <property type="molecule type" value="Genomic_DNA"/>
</dbReference>
<dbReference type="PANTHER" id="PTHR47828:SF1">
    <property type="entry name" value="ARCHAEAL HISTONE A"/>
    <property type="match status" value="1"/>
</dbReference>
<evidence type="ECO:0000259" key="7">
    <source>
        <dbReference type="Pfam" id="PF00808"/>
    </source>
</evidence>
<dbReference type="GO" id="GO:0003677">
    <property type="term" value="F:DNA binding"/>
    <property type="evidence" value="ECO:0007669"/>
    <property type="project" value="UniProtKB-KW"/>
</dbReference>
<dbReference type="Proteomes" id="UP000732619">
    <property type="component" value="Unassembled WGS sequence"/>
</dbReference>